<dbReference type="STRING" id="1460663.A0A177CEH6"/>
<evidence type="ECO:0000313" key="3">
    <source>
        <dbReference type="Proteomes" id="UP000077069"/>
    </source>
</evidence>
<evidence type="ECO:0000259" key="1">
    <source>
        <dbReference type="Pfam" id="PF06985"/>
    </source>
</evidence>
<feature type="non-terminal residue" evidence="2">
    <location>
        <position position="53"/>
    </location>
</feature>
<dbReference type="GeneID" id="28757073"/>
<sequence>YVILSHTWGDDEVTFDDIHQEHAESMQGYSKIVKCGEQANHDGYEWVWIDTCC</sequence>
<accession>A0A177CEH6</accession>
<proteinExistence type="predicted"/>
<dbReference type="Proteomes" id="UP000077069">
    <property type="component" value="Unassembled WGS sequence"/>
</dbReference>
<name>A0A177CEH6_9PLEO</name>
<reference evidence="2 3" key="1">
    <citation type="submission" date="2016-05" db="EMBL/GenBank/DDBJ databases">
        <title>Comparative analysis of secretome profiles of manganese(II)-oxidizing ascomycete fungi.</title>
        <authorList>
            <consortium name="DOE Joint Genome Institute"/>
            <person name="Zeiner C.A."/>
            <person name="Purvine S.O."/>
            <person name="Zink E.M."/>
            <person name="Wu S."/>
            <person name="Pasa-Tolic L."/>
            <person name="Chaput D.L."/>
            <person name="Haridas S."/>
            <person name="Grigoriev I.V."/>
            <person name="Santelli C.M."/>
            <person name="Hansel C.M."/>
        </authorList>
    </citation>
    <scope>NUCLEOTIDE SEQUENCE [LARGE SCALE GENOMIC DNA]</scope>
    <source>
        <strain evidence="2 3">AP3s5-JAC2a</strain>
    </source>
</reference>
<keyword evidence="3" id="KW-1185">Reference proteome</keyword>
<dbReference type="RefSeq" id="XP_018035553.1">
    <property type="nucleotide sequence ID" value="XM_018173587.1"/>
</dbReference>
<dbReference type="InterPro" id="IPR010730">
    <property type="entry name" value="HET"/>
</dbReference>
<dbReference type="OrthoDB" id="3790866at2759"/>
<dbReference type="Pfam" id="PF06985">
    <property type="entry name" value="HET"/>
    <property type="match status" value="1"/>
</dbReference>
<evidence type="ECO:0000313" key="2">
    <source>
        <dbReference type="EMBL" id="OAG05188.1"/>
    </source>
</evidence>
<organism evidence="2 3">
    <name type="scientific">Paraphaeosphaeria sporulosa</name>
    <dbReference type="NCBI Taxonomy" id="1460663"/>
    <lineage>
        <taxon>Eukaryota</taxon>
        <taxon>Fungi</taxon>
        <taxon>Dikarya</taxon>
        <taxon>Ascomycota</taxon>
        <taxon>Pezizomycotina</taxon>
        <taxon>Dothideomycetes</taxon>
        <taxon>Pleosporomycetidae</taxon>
        <taxon>Pleosporales</taxon>
        <taxon>Massarineae</taxon>
        <taxon>Didymosphaeriaceae</taxon>
        <taxon>Paraphaeosphaeria</taxon>
    </lineage>
</organism>
<dbReference type="InParanoid" id="A0A177CEH6"/>
<feature type="non-terminal residue" evidence="2">
    <location>
        <position position="1"/>
    </location>
</feature>
<feature type="domain" description="Heterokaryon incompatibility" evidence="1">
    <location>
        <begin position="1"/>
        <end position="53"/>
    </location>
</feature>
<dbReference type="AlphaFoldDB" id="A0A177CEH6"/>
<dbReference type="PANTHER" id="PTHR10622">
    <property type="entry name" value="HET DOMAIN-CONTAINING PROTEIN"/>
    <property type="match status" value="1"/>
</dbReference>
<dbReference type="EMBL" id="KV441553">
    <property type="protein sequence ID" value="OAG05188.1"/>
    <property type="molecule type" value="Genomic_DNA"/>
</dbReference>
<dbReference type="PANTHER" id="PTHR10622:SF10">
    <property type="entry name" value="HET DOMAIN-CONTAINING PROTEIN"/>
    <property type="match status" value="1"/>
</dbReference>
<gene>
    <name evidence="2" type="ORF">CC84DRAFT_1061266</name>
</gene>
<protein>
    <recommendedName>
        <fullName evidence="1">Heterokaryon incompatibility domain-containing protein</fullName>
    </recommendedName>
</protein>